<dbReference type="RefSeq" id="WP_271888025.1">
    <property type="nucleotide sequence ID" value="NZ_JAQBIE010000005.1"/>
</dbReference>
<dbReference type="PROSITE" id="PS50075">
    <property type="entry name" value="CARRIER"/>
    <property type="match status" value="1"/>
</dbReference>
<dbReference type="InterPro" id="IPR011251">
    <property type="entry name" value="Luciferase-like_dom"/>
</dbReference>
<dbReference type="InterPro" id="IPR042099">
    <property type="entry name" value="ANL_N_sf"/>
</dbReference>
<dbReference type="InterPro" id="IPR024011">
    <property type="entry name" value="Biosynth_lucif-like_mOase_dom"/>
</dbReference>
<dbReference type="Pfam" id="PF00550">
    <property type="entry name" value="PP-binding"/>
    <property type="match status" value="1"/>
</dbReference>
<dbReference type="InterPro" id="IPR036736">
    <property type="entry name" value="ACP-like_sf"/>
</dbReference>
<dbReference type="Proteomes" id="UP001165641">
    <property type="component" value="Unassembled WGS sequence"/>
</dbReference>
<dbReference type="NCBIfam" id="TIGR04020">
    <property type="entry name" value="seco_metab_LLM"/>
    <property type="match status" value="1"/>
</dbReference>
<dbReference type="Gene3D" id="3.30.300.30">
    <property type="match status" value="1"/>
</dbReference>
<evidence type="ECO:0000313" key="5">
    <source>
        <dbReference type="EMBL" id="MDB6176895.1"/>
    </source>
</evidence>
<keyword evidence="1" id="KW-0596">Phosphopantetheine</keyword>
<dbReference type="InterPro" id="IPR025110">
    <property type="entry name" value="AMP-bd_C"/>
</dbReference>
<dbReference type="SUPFAM" id="SSF50486">
    <property type="entry name" value="FMT C-terminal domain-like"/>
    <property type="match status" value="1"/>
</dbReference>
<feature type="compositionally biased region" description="Basic and acidic residues" evidence="3">
    <location>
        <begin position="1501"/>
        <end position="1513"/>
    </location>
</feature>
<feature type="domain" description="Carrier" evidence="4">
    <location>
        <begin position="1401"/>
        <end position="1478"/>
    </location>
</feature>
<evidence type="ECO:0000313" key="6">
    <source>
        <dbReference type="Proteomes" id="UP001165641"/>
    </source>
</evidence>
<proteinExistence type="predicted"/>
<accession>A0ABT4ZDX8</accession>
<dbReference type="Pfam" id="PF00551">
    <property type="entry name" value="Formyl_trans_N"/>
    <property type="match status" value="1"/>
</dbReference>
<dbReference type="Gene3D" id="3.40.50.12230">
    <property type="match status" value="1"/>
</dbReference>
<sequence>MTQSAVFIGNESLLIQCAGQWRDRGHSVAAILTRDADIRKWGEAQGIPVFAQSETREPGDLAYDWLFSVANLSLVPDALLARAGRGAINFHDGPLPRRAGLNTPAWAILQGDDQHGITWHLIEGDIDEGDILEQRLFAISPDDTTLSLNTKAFEAAIDSFSAVMAQVENGLQRQRQDLSLRDYHARADRPVAAASLDFTAPRDQALRLIRGLDHGDYANPLALAKFEVDGRVVAVSHGALADGVGADGAVIAAEKDAITVICADGALRLEGLRPLDGKDLDCPGLQGKMLSGPADRQGLTDAIAATVPSEGYWRNALRQLASATVPMAVDSDAPAQWKSLQVDASDGDVVAGLALLATGLAGEEAVDLALSDPRAPEAVGYLSDWVPLRVEFAADGLTATFRRDCVQRLERARRHPAFALDLPLRDPAIVAPQRPAIGLVAEGECPVAGTVLTLAPETGKLQYDANRLGADAAQLLVNRLGYLARAVVQQEMLADLSPMPDAERELVISKWNQTAADFPDICIHEAFEAQVARTPGAIALTVEDRVLTYAQLNEYANRAAHTLREMGVGPDVLVGIYTGRNEHLLIGTLAIMKAGGAYVPLDPAYPADRIALYIDDSACPVIVTESGLSAALPSHGAKLLVLDQDARLEAAPTDNPESGVSTSDLAYLIYTSGSTGRPKGVMLEHRNVANFFTGMDDRIQHDPAGVWLAVTSLSFDISVLELFYSLARGFRLVLMGDAERALVSGGAAVSDKAMDFSLFYWGNDDGVGRSKYELLLEGAKFADQHGFCAVWTPERHFHAFGGPYPNPSVTGAAVAAVTKNLEVRAGSCVAPLHHPIRIAEEWAVIDNLTEGRTGLAIASGWHPEDFVLRPENSPPENKPAMYKSIEILRQLWRGEKVPFAMADGKMVDVLTQPRPVSDELNVWVTTAGNPATWREAGELGAHVLTHLLGQSIEEVGDKIKIYHQALRDSGRDPAKYRVTLMLHSYLAGDRETAREVARGPMKDYLRSAAALVKQYAWAFPAFKKPEGVSNPMQIDLGSLSDEENEAILDFAFNRYFEDSGLFGTVDDVLPRVEQLKQIGVTEIAALIDYGIARDKVLEGLHPLAELLARSNAGSAPADDDFSIAAQLRRHKVTHLQCTPSMARMIAMNDDARAALTGVRHLMIGGEALSGGLVADLNQASAATIENMYGPTETTIWSTTATANAGDAVTSIGTPIANTQVYVLDDAMQPVPVGAPGELWIGGAGVARGYWQREDLTQERFKDNPFHSGRMYRTGDLVRWNGDGRLDFLGRADHQVKMRGYRIELGEIEAVAEGFAGVRQAVVMAREDQPGDMRLVAYVTADSWLATEALRDHLAHALPAHMIPSHVVKLPEFPLTPNRKVDRKALPAPAQASAPSPEAFVAPSKGVQASIAEVWSRILNRPQIGAKDNFFALGGHSLLAVQAHREIKQALGGSVRLSITDIFQFPTLETLSAHLGQGDGNATSAQPAMAGASAEAASGAGQEDRAAARAEAMSRRRAMRAGRGRG</sequence>
<dbReference type="PROSITE" id="PS00455">
    <property type="entry name" value="AMP_BINDING"/>
    <property type="match status" value="1"/>
</dbReference>
<dbReference type="InterPro" id="IPR020845">
    <property type="entry name" value="AMP-binding_CS"/>
</dbReference>
<dbReference type="InterPro" id="IPR011034">
    <property type="entry name" value="Formyl_transferase-like_C_sf"/>
</dbReference>
<evidence type="ECO:0000259" key="4">
    <source>
        <dbReference type="PROSITE" id="PS50075"/>
    </source>
</evidence>
<dbReference type="InterPro" id="IPR045851">
    <property type="entry name" value="AMP-bd_C_sf"/>
</dbReference>
<feature type="compositionally biased region" description="Basic residues" evidence="3">
    <location>
        <begin position="1514"/>
        <end position="1525"/>
    </location>
</feature>
<dbReference type="InterPro" id="IPR020806">
    <property type="entry name" value="PKS_PP-bd"/>
</dbReference>
<dbReference type="InterPro" id="IPR036477">
    <property type="entry name" value="Formyl_transf_N_sf"/>
</dbReference>
<dbReference type="Gene3D" id="3.20.20.30">
    <property type="entry name" value="Luciferase-like domain"/>
    <property type="match status" value="1"/>
</dbReference>
<dbReference type="EMBL" id="JAQBIE010000005">
    <property type="protein sequence ID" value="MDB6176895.1"/>
    <property type="molecule type" value="Genomic_DNA"/>
</dbReference>
<comment type="caution">
    <text evidence="5">The sequence shown here is derived from an EMBL/GenBank/DDBJ whole genome shotgun (WGS) entry which is preliminary data.</text>
</comment>
<dbReference type="Gene3D" id="1.10.1200.10">
    <property type="entry name" value="ACP-like"/>
    <property type="match status" value="1"/>
</dbReference>
<evidence type="ECO:0000256" key="2">
    <source>
        <dbReference type="ARBA" id="ARBA00022553"/>
    </source>
</evidence>
<dbReference type="SUPFAM" id="SSF53328">
    <property type="entry name" value="Formyltransferase"/>
    <property type="match status" value="1"/>
</dbReference>
<gene>
    <name evidence="5" type="ORF">PAF17_05165</name>
</gene>
<dbReference type="Pfam" id="PF13193">
    <property type="entry name" value="AMP-binding_C"/>
    <property type="match status" value="1"/>
</dbReference>
<evidence type="ECO:0000256" key="3">
    <source>
        <dbReference type="SAM" id="MobiDB-lite"/>
    </source>
</evidence>
<dbReference type="SMART" id="SM00823">
    <property type="entry name" value="PKS_PP"/>
    <property type="match status" value="1"/>
</dbReference>
<dbReference type="PRINTS" id="PR00154">
    <property type="entry name" value="AMPBINDING"/>
</dbReference>
<name>A0ABT4ZDX8_9RHOB</name>
<protein>
    <submittedName>
        <fullName evidence="5">LLM class flavin-dependent oxidoreductase</fullName>
    </submittedName>
</protein>
<evidence type="ECO:0000256" key="1">
    <source>
        <dbReference type="ARBA" id="ARBA00022450"/>
    </source>
</evidence>
<keyword evidence="6" id="KW-1185">Reference proteome</keyword>
<dbReference type="InterPro" id="IPR000873">
    <property type="entry name" value="AMP-dep_synth/lig_dom"/>
</dbReference>
<feature type="region of interest" description="Disordered" evidence="3">
    <location>
        <begin position="1477"/>
        <end position="1525"/>
    </location>
</feature>
<keyword evidence="2" id="KW-0597">Phosphoprotein</keyword>
<dbReference type="SUPFAM" id="SSF47336">
    <property type="entry name" value="ACP-like"/>
    <property type="match status" value="1"/>
</dbReference>
<dbReference type="SUPFAM" id="SSF56801">
    <property type="entry name" value="Acetyl-CoA synthetase-like"/>
    <property type="match status" value="2"/>
</dbReference>
<dbReference type="InterPro" id="IPR009081">
    <property type="entry name" value="PP-bd_ACP"/>
</dbReference>
<dbReference type="Gene3D" id="3.40.50.980">
    <property type="match status" value="2"/>
</dbReference>
<dbReference type="Gene3D" id="3.40.50.12780">
    <property type="entry name" value="N-terminal domain of ligase-like"/>
    <property type="match status" value="1"/>
</dbReference>
<dbReference type="SUPFAM" id="SSF51679">
    <property type="entry name" value="Bacterial luciferase-like"/>
    <property type="match status" value="1"/>
</dbReference>
<feature type="compositionally biased region" description="Low complexity" evidence="3">
    <location>
        <begin position="1481"/>
        <end position="1500"/>
    </location>
</feature>
<dbReference type="PANTHER" id="PTHR45527">
    <property type="entry name" value="NONRIBOSOMAL PEPTIDE SYNTHETASE"/>
    <property type="match status" value="1"/>
</dbReference>
<dbReference type="InterPro" id="IPR020459">
    <property type="entry name" value="AMP-binding"/>
</dbReference>
<reference evidence="5" key="1">
    <citation type="submission" date="2022-12" db="EMBL/GenBank/DDBJ databases">
        <title>Paracoccus onchidii sp. nov., isolated from a marine invertebrate from the South China Sea.</title>
        <authorList>
            <person name="Xu S."/>
            <person name="Liu Z."/>
            <person name="Xu Y."/>
        </authorList>
    </citation>
    <scope>NUCLEOTIDE SEQUENCE</scope>
    <source>
        <strain evidence="5">Z330</strain>
    </source>
</reference>
<dbReference type="Pfam" id="PF00296">
    <property type="entry name" value="Bac_luciferase"/>
    <property type="match status" value="1"/>
</dbReference>
<organism evidence="5 6">
    <name type="scientific">Paracoccus onchidii</name>
    <dbReference type="NCBI Taxonomy" id="3017813"/>
    <lineage>
        <taxon>Bacteria</taxon>
        <taxon>Pseudomonadati</taxon>
        <taxon>Pseudomonadota</taxon>
        <taxon>Alphaproteobacteria</taxon>
        <taxon>Rhodobacterales</taxon>
        <taxon>Paracoccaceae</taxon>
        <taxon>Paracoccus</taxon>
    </lineage>
</organism>
<dbReference type="InterPro" id="IPR002376">
    <property type="entry name" value="Formyl_transf_N"/>
</dbReference>
<dbReference type="CDD" id="cd05930">
    <property type="entry name" value="A_NRPS"/>
    <property type="match status" value="1"/>
</dbReference>
<dbReference type="InterPro" id="IPR036661">
    <property type="entry name" value="Luciferase-like_sf"/>
</dbReference>
<dbReference type="Pfam" id="PF00501">
    <property type="entry name" value="AMP-binding"/>
    <property type="match status" value="2"/>
</dbReference>
<dbReference type="PANTHER" id="PTHR45527:SF1">
    <property type="entry name" value="FATTY ACID SYNTHASE"/>
    <property type="match status" value="1"/>
</dbReference>
<dbReference type="Gene3D" id="3.30.559.30">
    <property type="entry name" value="Nonribosomal peptide synthetase, condensation domain"/>
    <property type="match status" value="1"/>
</dbReference>